<keyword evidence="3" id="KW-1185">Reference proteome</keyword>
<protein>
    <submittedName>
        <fullName evidence="2">Uncharacterized protein</fullName>
    </submittedName>
</protein>
<proteinExistence type="predicted"/>
<dbReference type="EMBL" id="CALNXK010000251">
    <property type="protein sequence ID" value="CAH3179155.1"/>
    <property type="molecule type" value="Genomic_DNA"/>
</dbReference>
<reference evidence="2 3" key="1">
    <citation type="submission" date="2022-05" db="EMBL/GenBank/DDBJ databases">
        <authorList>
            <consortium name="Genoscope - CEA"/>
            <person name="William W."/>
        </authorList>
    </citation>
    <scope>NUCLEOTIDE SEQUENCE [LARGE SCALE GENOMIC DNA]</scope>
</reference>
<organism evidence="2 3">
    <name type="scientific">Porites lobata</name>
    <dbReference type="NCBI Taxonomy" id="104759"/>
    <lineage>
        <taxon>Eukaryota</taxon>
        <taxon>Metazoa</taxon>
        <taxon>Cnidaria</taxon>
        <taxon>Anthozoa</taxon>
        <taxon>Hexacorallia</taxon>
        <taxon>Scleractinia</taxon>
        <taxon>Fungiina</taxon>
        <taxon>Poritidae</taxon>
        <taxon>Porites</taxon>
    </lineage>
</organism>
<evidence type="ECO:0000313" key="2">
    <source>
        <dbReference type="EMBL" id="CAH3179155.1"/>
    </source>
</evidence>
<sequence>MSSLTRNKTYTVALEWYQKDEWLFNRSKFSAEGTGELKDNTLLVLYGVDGHVEQVPDVYDDHPIIPSSHTTTETTTTSTGDKKASTLPKSHGTDNLLPLFLSCNLTKSIDGNRTIMKS</sequence>
<gene>
    <name evidence="2" type="ORF">PLOB_00021662</name>
</gene>
<feature type="region of interest" description="Disordered" evidence="1">
    <location>
        <begin position="62"/>
        <end position="90"/>
    </location>
</feature>
<comment type="caution">
    <text evidence="2">The sequence shown here is derived from an EMBL/GenBank/DDBJ whole genome shotgun (WGS) entry which is preliminary data.</text>
</comment>
<dbReference type="Proteomes" id="UP001159405">
    <property type="component" value="Unassembled WGS sequence"/>
</dbReference>
<accession>A0ABN8RIC8</accession>
<name>A0ABN8RIC8_9CNID</name>
<evidence type="ECO:0000313" key="3">
    <source>
        <dbReference type="Proteomes" id="UP001159405"/>
    </source>
</evidence>
<evidence type="ECO:0000256" key="1">
    <source>
        <dbReference type="SAM" id="MobiDB-lite"/>
    </source>
</evidence>
<feature type="compositionally biased region" description="Low complexity" evidence="1">
    <location>
        <begin position="67"/>
        <end position="79"/>
    </location>
</feature>
<feature type="non-terminal residue" evidence="2">
    <location>
        <position position="118"/>
    </location>
</feature>